<dbReference type="EMBL" id="HBEL01021544">
    <property type="protein sequence ID" value="CAD8413963.1"/>
    <property type="molecule type" value="Transcribed_RNA"/>
</dbReference>
<feature type="transmembrane region" description="Helical" evidence="5">
    <location>
        <begin position="89"/>
        <end position="115"/>
    </location>
</feature>
<dbReference type="PANTHER" id="PTHR23112">
    <property type="entry name" value="G PROTEIN-COUPLED RECEPTOR 157-RELATED"/>
    <property type="match status" value="1"/>
</dbReference>
<evidence type="ECO:0000256" key="1">
    <source>
        <dbReference type="ARBA" id="ARBA00004141"/>
    </source>
</evidence>
<proteinExistence type="predicted"/>
<accession>A0A7S0GDN2</accession>
<keyword evidence="3 5" id="KW-1133">Transmembrane helix</keyword>
<evidence type="ECO:0000256" key="4">
    <source>
        <dbReference type="ARBA" id="ARBA00023136"/>
    </source>
</evidence>
<gene>
    <name evidence="6" type="ORF">PINE0816_LOCUS10096</name>
</gene>
<dbReference type="GO" id="GO:0007189">
    <property type="term" value="P:adenylate cyclase-activating G protein-coupled receptor signaling pathway"/>
    <property type="evidence" value="ECO:0007669"/>
    <property type="project" value="TreeGrafter"/>
</dbReference>
<dbReference type="AlphaFoldDB" id="A0A7S0GDN2"/>
<name>A0A7S0GDN2_9STRA</name>
<feature type="transmembrane region" description="Helical" evidence="5">
    <location>
        <begin position="12"/>
        <end position="32"/>
    </location>
</feature>
<keyword evidence="2 5" id="KW-0812">Transmembrane</keyword>
<dbReference type="GO" id="GO:0005886">
    <property type="term" value="C:plasma membrane"/>
    <property type="evidence" value="ECO:0007669"/>
    <property type="project" value="TreeGrafter"/>
</dbReference>
<evidence type="ECO:0000256" key="2">
    <source>
        <dbReference type="ARBA" id="ARBA00022692"/>
    </source>
</evidence>
<comment type="subcellular location">
    <subcellularLocation>
        <location evidence="1">Membrane</location>
        <topology evidence="1">Multi-pass membrane protein</topology>
    </subcellularLocation>
</comment>
<organism evidence="6">
    <name type="scientific">Proboscia inermis</name>
    <dbReference type="NCBI Taxonomy" id="420281"/>
    <lineage>
        <taxon>Eukaryota</taxon>
        <taxon>Sar</taxon>
        <taxon>Stramenopiles</taxon>
        <taxon>Ochrophyta</taxon>
        <taxon>Bacillariophyta</taxon>
        <taxon>Coscinodiscophyceae</taxon>
        <taxon>Rhizosoleniophycidae</taxon>
        <taxon>Rhizosoleniales</taxon>
        <taxon>Rhizosoleniaceae</taxon>
        <taxon>Proboscia</taxon>
    </lineage>
</organism>
<dbReference type="PANTHER" id="PTHR23112:SF0">
    <property type="entry name" value="TRANSMEMBRANE PROTEIN 116"/>
    <property type="match status" value="1"/>
</dbReference>
<evidence type="ECO:0000313" key="6">
    <source>
        <dbReference type="EMBL" id="CAD8413963.1"/>
    </source>
</evidence>
<evidence type="ECO:0000256" key="3">
    <source>
        <dbReference type="ARBA" id="ARBA00022989"/>
    </source>
</evidence>
<protein>
    <submittedName>
        <fullName evidence="6">Uncharacterized protein</fullName>
    </submittedName>
</protein>
<sequence length="153" mass="17137">MVVVEMKWITWVPRVSGGLSFLGSSLIIYIMVSSNRKRDLTKPKNRLMLSMSFFDLFQSSAFVVGRSAMPRETGLYGSAGNSRTCTVQGAFVGLGFAVMQYNASLNLFYLLTIYFKMDQAYFSAKIEPFLHTFSIMGPLIATTRNIILGNFKP</sequence>
<reference evidence="6" key="1">
    <citation type="submission" date="2021-01" db="EMBL/GenBank/DDBJ databases">
        <authorList>
            <person name="Corre E."/>
            <person name="Pelletier E."/>
            <person name="Niang G."/>
            <person name="Scheremetjew M."/>
            <person name="Finn R."/>
            <person name="Kale V."/>
            <person name="Holt S."/>
            <person name="Cochrane G."/>
            <person name="Meng A."/>
            <person name="Brown T."/>
            <person name="Cohen L."/>
        </authorList>
    </citation>
    <scope>NUCLEOTIDE SEQUENCE</scope>
    <source>
        <strain evidence="6">CCAP1064/1</strain>
    </source>
</reference>
<evidence type="ECO:0000256" key="5">
    <source>
        <dbReference type="SAM" id="Phobius"/>
    </source>
</evidence>
<dbReference type="GO" id="GO:0004930">
    <property type="term" value="F:G protein-coupled receptor activity"/>
    <property type="evidence" value="ECO:0007669"/>
    <property type="project" value="TreeGrafter"/>
</dbReference>
<keyword evidence="4 5" id="KW-0472">Membrane</keyword>